<dbReference type="VEuPathDB" id="ToxoDB:LOC113146992"/>
<dbReference type="PROSITE" id="PS50089">
    <property type="entry name" value="ZF_RING_2"/>
    <property type="match status" value="1"/>
</dbReference>
<feature type="region of interest" description="Disordered" evidence="2">
    <location>
        <begin position="1"/>
        <end position="24"/>
    </location>
</feature>
<feature type="compositionally biased region" description="Pro residues" evidence="2">
    <location>
        <begin position="195"/>
        <end position="210"/>
    </location>
</feature>
<dbReference type="InterPro" id="IPR013083">
    <property type="entry name" value="Znf_RING/FYVE/PHD"/>
</dbReference>
<evidence type="ECO:0000313" key="5">
    <source>
        <dbReference type="Proteomes" id="UP000095192"/>
    </source>
</evidence>
<organism evidence="4 5">
    <name type="scientific">Cyclospora cayetanensis</name>
    <dbReference type="NCBI Taxonomy" id="88456"/>
    <lineage>
        <taxon>Eukaryota</taxon>
        <taxon>Sar</taxon>
        <taxon>Alveolata</taxon>
        <taxon>Apicomplexa</taxon>
        <taxon>Conoidasida</taxon>
        <taxon>Coccidia</taxon>
        <taxon>Eucoccidiorida</taxon>
        <taxon>Eimeriorina</taxon>
        <taxon>Eimeriidae</taxon>
        <taxon>Cyclospora</taxon>
    </lineage>
</organism>
<feature type="compositionally biased region" description="Low complexity" evidence="2">
    <location>
        <begin position="170"/>
        <end position="184"/>
    </location>
</feature>
<protein>
    <submittedName>
        <fullName evidence="4">Dense granular protein GRA10</fullName>
    </submittedName>
</protein>
<feature type="compositionally biased region" description="Polar residues" evidence="2">
    <location>
        <begin position="1"/>
        <end position="20"/>
    </location>
</feature>
<name>A0A1D3DAE0_9EIME</name>
<reference evidence="4 5" key="1">
    <citation type="journal article" date="2016" name="BMC Genomics">
        <title>Comparative genomics reveals Cyclospora cayetanensis possesses coccidia-like metabolism and invasion components but unique surface antigens.</title>
        <authorList>
            <person name="Liu S."/>
            <person name="Wang L."/>
            <person name="Zheng H."/>
            <person name="Xu Z."/>
            <person name="Roellig D.M."/>
            <person name="Li N."/>
            <person name="Frace M.A."/>
            <person name="Tang K."/>
            <person name="Arrowood M.J."/>
            <person name="Moss D.M."/>
            <person name="Zhang L."/>
            <person name="Feng Y."/>
            <person name="Xiao L."/>
        </authorList>
    </citation>
    <scope>NUCLEOTIDE SEQUENCE [LARGE SCALE GENOMIC DNA]</scope>
    <source>
        <strain evidence="4 5">CHN_HEN01</strain>
    </source>
</reference>
<feature type="region of interest" description="Disordered" evidence="2">
    <location>
        <begin position="526"/>
        <end position="580"/>
    </location>
</feature>
<keyword evidence="1" id="KW-0863">Zinc-finger</keyword>
<dbReference type="GO" id="GO:0008270">
    <property type="term" value="F:zinc ion binding"/>
    <property type="evidence" value="ECO:0007669"/>
    <property type="project" value="UniProtKB-KW"/>
</dbReference>
<feature type="region of interest" description="Disordered" evidence="2">
    <location>
        <begin position="751"/>
        <end position="782"/>
    </location>
</feature>
<dbReference type="VEuPathDB" id="ToxoDB:cyc_04949"/>
<feature type="region of interest" description="Disordered" evidence="2">
    <location>
        <begin position="644"/>
        <end position="700"/>
    </location>
</feature>
<feature type="domain" description="RING-type" evidence="3">
    <location>
        <begin position="97"/>
        <end position="138"/>
    </location>
</feature>
<evidence type="ECO:0000256" key="1">
    <source>
        <dbReference type="PROSITE-ProRule" id="PRU00175"/>
    </source>
</evidence>
<feature type="region of interest" description="Disordered" evidence="2">
    <location>
        <begin position="162"/>
        <end position="285"/>
    </location>
</feature>
<sequence>MIGSINSESQGNNTNATSSKNECDPVGGAGEFLVEAELEEQPIQSFSRVVLQRVVIRGPSGQEVLQHSARTELSAAEWSQAGPLRGPKLRLPPEWVCGLCGGIMRQPLLVKCASNCGHSACRGCIEVQLKKQHRCPFCLSAFRQIMRNKRLEEILKNINPDDYEQPNAVAAGDPGAPGAPTGDPEIGAPEGTGGPPSPPQTDPAGAPHPEPPTEEAAAQEGPVQQLPAADGGGPPDEGPPLPVEEEASAETIPNGTTSSGVAVSVGGGAPSAGASAAPPHSPGTAVAGGPRHFVYLQPSKNLQLMRDFDLMVVDAASELAAVLASACMRETETAHATGAAAAPAEAPTAAEEFFVVPCCLCGGGSSFSIGGFVRLWALNRVPSTDPAAADVLSQWQMQGSPSYAAGGGPSGVPTPACVLRVNWIEKYGRLPMLPARKQPLCGLFGGARRGTASTGGAPQGHGVLKRTALGLSLEVAVDSTKYEEVLSCVRDYVQYGSRSNEPWRQGAVLIVPATVQTGLGAPPVTAPAAGDVHATARSSPSRSVAPAGGEEVPGDTASPAVAAPLPASNAPCPTDEQQQQVAAVAAAGGPKPLGNVTEAVRGANAPVPKRAPAAPKRAAGGPSGGRRAPVVVPPPLKRLRIALGQRGPGTVGPSGGFSSTVASSVETPGSSTAPARKGEASTAALVGPPATTRASGPPVRANGAACVLVSGSESGCRSILGGAEAGGGRAEGPRVAGSAASDSLAWCCAAETPHEGPQRDCGQSSRGTGEGWQATREHGRKQ</sequence>
<keyword evidence="1" id="KW-0862">Zinc</keyword>
<feature type="compositionally biased region" description="Low complexity" evidence="2">
    <location>
        <begin position="535"/>
        <end position="547"/>
    </location>
</feature>
<dbReference type="Proteomes" id="UP000095192">
    <property type="component" value="Unassembled WGS sequence"/>
</dbReference>
<feature type="compositionally biased region" description="Low complexity" evidence="2">
    <location>
        <begin position="557"/>
        <end position="580"/>
    </location>
</feature>
<dbReference type="EMBL" id="JROU02000086">
    <property type="protein sequence ID" value="OEH80410.1"/>
    <property type="molecule type" value="Genomic_DNA"/>
</dbReference>
<dbReference type="InParanoid" id="A0A1D3DAE0"/>
<feature type="compositionally biased region" description="Low complexity" evidence="2">
    <location>
        <begin position="271"/>
        <end position="285"/>
    </location>
</feature>
<comment type="caution">
    <text evidence="4">The sequence shown here is derived from an EMBL/GenBank/DDBJ whole genome shotgun (WGS) entry which is preliminary data.</text>
</comment>
<evidence type="ECO:0000259" key="3">
    <source>
        <dbReference type="PROSITE" id="PS50089"/>
    </source>
</evidence>
<feature type="region of interest" description="Disordered" evidence="2">
    <location>
        <begin position="603"/>
        <end position="631"/>
    </location>
</feature>
<feature type="compositionally biased region" description="Low complexity" evidence="2">
    <location>
        <begin position="605"/>
        <end position="630"/>
    </location>
</feature>
<keyword evidence="5" id="KW-1185">Reference proteome</keyword>
<feature type="compositionally biased region" description="Polar residues" evidence="2">
    <location>
        <begin position="656"/>
        <end position="673"/>
    </location>
</feature>
<proteinExistence type="predicted"/>
<evidence type="ECO:0000313" key="4">
    <source>
        <dbReference type="EMBL" id="OEH80410.1"/>
    </source>
</evidence>
<feature type="compositionally biased region" description="Low complexity" evidence="2">
    <location>
        <begin position="255"/>
        <end position="264"/>
    </location>
</feature>
<dbReference type="Gene3D" id="3.30.40.10">
    <property type="entry name" value="Zinc/RING finger domain, C3HC4 (zinc finger)"/>
    <property type="match status" value="1"/>
</dbReference>
<dbReference type="SUPFAM" id="SSF57850">
    <property type="entry name" value="RING/U-box"/>
    <property type="match status" value="1"/>
</dbReference>
<dbReference type="InterPro" id="IPR001841">
    <property type="entry name" value="Znf_RING"/>
</dbReference>
<keyword evidence="1" id="KW-0479">Metal-binding</keyword>
<dbReference type="AlphaFoldDB" id="A0A1D3DAE0"/>
<accession>A0A1D3DAE0</accession>
<feature type="compositionally biased region" description="Low complexity" evidence="2">
    <location>
        <begin position="214"/>
        <end position="229"/>
    </location>
</feature>
<evidence type="ECO:0000256" key="2">
    <source>
        <dbReference type="SAM" id="MobiDB-lite"/>
    </source>
</evidence>
<gene>
    <name evidence="4" type="ORF">cyc_04949</name>
</gene>
<feature type="compositionally biased region" description="Gly residues" evidence="2">
    <location>
        <begin position="646"/>
        <end position="655"/>
    </location>
</feature>